<organism evidence="2 3">
    <name type="scientific">Sediminispirochaeta smaragdinae (strain DSM 11293 / JCM 15392 / SEBR 4228)</name>
    <name type="common">Spirochaeta smaragdinae</name>
    <dbReference type="NCBI Taxonomy" id="573413"/>
    <lineage>
        <taxon>Bacteria</taxon>
        <taxon>Pseudomonadati</taxon>
        <taxon>Spirochaetota</taxon>
        <taxon>Spirochaetia</taxon>
        <taxon>Spirochaetales</taxon>
        <taxon>Spirochaetaceae</taxon>
        <taxon>Sediminispirochaeta</taxon>
    </lineage>
</organism>
<proteinExistence type="predicted"/>
<dbReference type="KEGG" id="ssm:Spirs_2350"/>
<accession>E1R1T9</accession>
<dbReference type="AlphaFoldDB" id="E1R1T9"/>
<keyword evidence="1" id="KW-1133">Transmembrane helix</keyword>
<keyword evidence="1" id="KW-0472">Membrane</keyword>
<protein>
    <submittedName>
        <fullName evidence="2">Uncharacterized protein</fullName>
    </submittedName>
</protein>
<evidence type="ECO:0000313" key="2">
    <source>
        <dbReference type="EMBL" id="ADK81465.1"/>
    </source>
</evidence>
<evidence type="ECO:0000313" key="3">
    <source>
        <dbReference type="Proteomes" id="UP000002318"/>
    </source>
</evidence>
<evidence type="ECO:0000256" key="1">
    <source>
        <dbReference type="SAM" id="Phobius"/>
    </source>
</evidence>
<dbReference type="EMBL" id="CP002116">
    <property type="protein sequence ID" value="ADK81465.1"/>
    <property type="molecule type" value="Genomic_DNA"/>
</dbReference>
<sequence>MGKKLLILYLVIFFLIVPALFLFSQKQDDVVVIGGNSGEEQSLFLYLLRQEASPLYPEDPEIGALYRSEQDQSGFEEVVQELYRFFADTNRDSPLIDQEIRQAYERARRVAEDGEEKPRSIRELRVGRFSLFSAEEKASVRLRFFDEKGGSRVGTLFFRHYAKGWKIAAADFFLLDPFERSGYGQYAGENRTGVRSRENGGAAD</sequence>
<dbReference type="HOGENOM" id="CLU_1342566_0_0_12"/>
<keyword evidence="3" id="KW-1185">Reference proteome</keyword>
<name>E1R1T9_SEDSS</name>
<keyword evidence="1" id="KW-0812">Transmembrane</keyword>
<feature type="transmembrane region" description="Helical" evidence="1">
    <location>
        <begin position="6"/>
        <end position="23"/>
    </location>
</feature>
<dbReference type="Proteomes" id="UP000002318">
    <property type="component" value="Chromosome"/>
</dbReference>
<reference evidence="2 3" key="1">
    <citation type="journal article" date="2010" name="Stand. Genomic Sci.">
        <title>Complete genome sequence of Spirochaeta smaragdinae type strain (SEBR 4228).</title>
        <authorList>
            <person name="Mavromatis K."/>
            <person name="Yasawong M."/>
            <person name="Chertkov O."/>
            <person name="Lapidus A."/>
            <person name="Lucas S."/>
            <person name="Nolan M."/>
            <person name="Del Rio T.G."/>
            <person name="Tice H."/>
            <person name="Cheng J.F."/>
            <person name="Pitluck S."/>
            <person name="Liolios K."/>
            <person name="Ivanova N."/>
            <person name="Tapia R."/>
            <person name="Han C."/>
            <person name="Bruce D."/>
            <person name="Goodwin L."/>
            <person name="Pati A."/>
            <person name="Chen A."/>
            <person name="Palaniappan K."/>
            <person name="Land M."/>
            <person name="Hauser L."/>
            <person name="Chang Y.J."/>
            <person name="Jeffries C.D."/>
            <person name="Detter J.C."/>
            <person name="Rohde M."/>
            <person name="Brambilla E."/>
            <person name="Spring S."/>
            <person name="Goker M."/>
            <person name="Sikorski J."/>
            <person name="Woyke T."/>
            <person name="Bristow J."/>
            <person name="Eisen J.A."/>
            <person name="Markowitz V."/>
            <person name="Hugenholtz P."/>
            <person name="Klenk H.P."/>
            <person name="Kyrpides N.C."/>
        </authorList>
    </citation>
    <scope>NUCLEOTIDE SEQUENCE [LARGE SCALE GENOMIC DNA]</scope>
    <source>
        <strain evidence="3">DSM 11293 / JCM 15392 / SEBR 4228</strain>
    </source>
</reference>
<dbReference type="OrthoDB" id="9822836at2"/>
<gene>
    <name evidence="2" type="ordered locus">Spirs_2350</name>
</gene>
<dbReference type="STRING" id="573413.Spirs_2350"/>
<dbReference type="RefSeq" id="WP_013254928.1">
    <property type="nucleotide sequence ID" value="NC_014364.1"/>
</dbReference>